<organism evidence="5 6">
    <name type="scientific">Rhizorhabdus dicambivorans</name>
    <dbReference type="NCBI Taxonomy" id="1850238"/>
    <lineage>
        <taxon>Bacteria</taxon>
        <taxon>Pseudomonadati</taxon>
        <taxon>Pseudomonadota</taxon>
        <taxon>Alphaproteobacteria</taxon>
        <taxon>Sphingomonadales</taxon>
        <taxon>Sphingomonadaceae</taxon>
        <taxon>Rhizorhabdus</taxon>
    </lineage>
</organism>
<name>A0A2A4FTQ3_9SPHN</name>
<feature type="domain" description="HTH asnC-type" evidence="4">
    <location>
        <begin position="9"/>
        <end position="70"/>
    </location>
</feature>
<dbReference type="InterPro" id="IPR000485">
    <property type="entry name" value="AsnC-type_HTH_dom"/>
</dbReference>
<dbReference type="InterPro" id="IPR011008">
    <property type="entry name" value="Dimeric_a/b-barrel"/>
</dbReference>
<evidence type="ECO:0000313" key="5">
    <source>
        <dbReference type="EMBL" id="PCE40771.1"/>
    </source>
</evidence>
<dbReference type="SMART" id="SM00344">
    <property type="entry name" value="HTH_ASNC"/>
    <property type="match status" value="1"/>
</dbReference>
<dbReference type="SUPFAM" id="SSF54909">
    <property type="entry name" value="Dimeric alpha+beta barrel"/>
    <property type="match status" value="1"/>
</dbReference>
<dbReference type="Pfam" id="PF13412">
    <property type="entry name" value="HTH_24"/>
    <property type="match status" value="1"/>
</dbReference>
<dbReference type="GO" id="GO:0043565">
    <property type="term" value="F:sequence-specific DNA binding"/>
    <property type="evidence" value="ECO:0007669"/>
    <property type="project" value="InterPro"/>
</dbReference>
<dbReference type="OrthoDB" id="9813313at2"/>
<dbReference type="Gene3D" id="1.10.10.10">
    <property type="entry name" value="Winged helix-like DNA-binding domain superfamily/Winged helix DNA-binding domain"/>
    <property type="match status" value="1"/>
</dbReference>
<evidence type="ECO:0000259" key="4">
    <source>
        <dbReference type="PROSITE" id="PS50956"/>
    </source>
</evidence>
<dbReference type="PROSITE" id="PS50956">
    <property type="entry name" value="HTH_ASNC_2"/>
    <property type="match status" value="1"/>
</dbReference>
<accession>A0A2A4FTQ3</accession>
<dbReference type="InterPro" id="IPR036388">
    <property type="entry name" value="WH-like_DNA-bd_sf"/>
</dbReference>
<sequence>MKDSTLPSLDPLDRKILACLQKRGNISHAELAIEVRASQASCWRRIRALEERGVLGPTVRLLDREAVGRGLDVLCQVRMKAHDLDARHCFEDFARQHPNIMECYSMSGEWDYLVRIVVGNVQEYEKILMQEILAQDVAASSSHFALKCVKYKTDIPI</sequence>
<keyword evidence="1" id="KW-0805">Transcription regulation</keyword>
<keyword evidence="3" id="KW-0804">Transcription</keyword>
<dbReference type="GO" id="GO:0005829">
    <property type="term" value="C:cytosol"/>
    <property type="evidence" value="ECO:0007669"/>
    <property type="project" value="TreeGrafter"/>
</dbReference>
<dbReference type="Pfam" id="PF01037">
    <property type="entry name" value="AsnC_trans_reg"/>
    <property type="match status" value="1"/>
</dbReference>
<dbReference type="EMBL" id="NWUF01000023">
    <property type="protein sequence ID" value="PCE40771.1"/>
    <property type="molecule type" value="Genomic_DNA"/>
</dbReference>
<evidence type="ECO:0000256" key="3">
    <source>
        <dbReference type="ARBA" id="ARBA00023163"/>
    </source>
</evidence>
<comment type="caution">
    <text evidence="5">The sequence shown here is derived from an EMBL/GenBank/DDBJ whole genome shotgun (WGS) entry which is preliminary data.</text>
</comment>
<keyword evidence="2" id="KW-0238">DNA-binding</keyword>
<dbReference type="InterPro" id="IPR036390">
    <property type="entry name" value="WH_DNA-bd_sf"/>
</dbReference>
<evidence type="ECO:0000256" key="1">
    <source>
        <dbReference type="ARBA" id="ARBA00023015"/>
    </source>
</evidence>
<dbReference type="GO" id="GO:0043200">
    <property type="term" value="P:response to amino acid"/>
    <property type="evidence" value="ECO:0007669"/>
    <property type="project" value="TreeGrafter"/>
</dbReference>
<dbReference type="InterPro" id="IPR019888">
    <property type="entry name" value="Tscrpt_reg_AsnC-like"/>
</dbReference>
<dbReference type="Gene3D" id="3.30.70.920">
    <property type="match status" value="1"/>
</dbReference>
<evidence type="ECO:0000313" key="6">
    <source>
        <dbReference type="Proteomes" id="UP000218934"/>
    </source>
</evidence>
<dbReference type="AlphaFoldDB" id="A0A2A4FTQ3"/>
<dbReference type="PRINTS" id="PR00033">
    <property type="entry name" value="HTHASNC"/>
</dbReference>
<proteinExistence type="predicted"/>
<reference evidence="5 6" key="1">
    <citation type="submission" date="2017-09" db="EMBL/GenBank/DDBJ databases">
        <title>The Catabolism of 3,6-Dichlorosalicylic acid is Initiated by the Cytochrome P450 Monooxygenase DsmABC in Rhizorhabdus dicambivorans Ndbn-20.</title>
        <authorList>
            <person name="Na L."/>
        </authorList>
    </citation>
    <scope>NUCLEOTIDE SEQUENCE [LARGE SCALE GENOMIC DNA]</scope>
    <source>
        <strain evidence="5 6">Ndbn-20m</strain>
    </source>
</reference>
<dbReference type="PANTHER" id="PTHR30154">
    <property type="entry name" value="LEUCINE-RESPONSIVE REGULATORY PROTEIN"/>
    <property type="match status" value="1"/>
</dbReference>
<evidence type="ECO:0000256" key="2">
    <source>
        <dbReference type="ARBA" id="ARBA00023125"/>
    </source>
</evidence>
<keyword evidence="6" id="KW-1185">Reference proteome</keyword>
<dbReference type="Proteomes" id="UP000218934">
    <property type="component" value="Unassembled WGS sequence"/>
</dbReference>
<dbReference type="SUPFAM" id="SSF46785">
    <property type="entry name" value="Winged helix' DNA-binding domain"/>
    <property type="match status" value="1"/>
</dbReference>
<dbReference type="RefSeq" id="WP_066967166.1">
    <property type="nucleotide sequence ID" value="NZ_CP023449.1"/>
</dbReference>
<dbReference type="KEGG" id="rdi:CMV14_09720"/>
<gene>
    <name evidence="5" type="ORF">COO09_18835</name>
</gene>
<protein>
    <submittedName>
        <fullName evidence="5">Lrp/AsnC family transcriptional regulator</fullName>
    </submittedName>
</protein>
<dbReference type="PANTHER" id="PTHR30154:SF34">
    <property type="entry name" value="TRANSCRIPTIONAL REGULATOR AZLB"/>
    <property type="match status" value="1"/>
</dbReference>
<dbReference type="InterPro" id="IPR019887">
    <property type="entry name" value="Tscrpt_reg_AsnC/Lrp_C"/>
</dbReference>